<feature type="region of interest" description="Disordered" evidence="1">
    <location>
        <begin position="1"/>
        <end position="20"/>
    </location>
</feature>
<feature type="transmembrane region" description="Helical" evidence="2">
    <location>
        <begin position="27"/>
        <end position="59"/>
    </location>
</feature>
<sequence>MVANLGQEEPPASRKGSRRLPRREPPAAWWALFAAVGLVALWAGSWRVALLGLLMWCLYEFILVPGQCRVVSHQGHPCAERVRGRLFACGPDHQQLKNDSLWRLVGLRNPFQKDDPDSGAVVHSPYARGRLPQTDRALIALAALGTVATLIGMVYGFR</sequence>
<feature type="transmembrane region" description="Helical" evidence="2">
    <location>
        <begin position="137"/>
        <end position="157"/>
    </location>
</feature>
<accession>A0ABP8C6X6</accession>
<comment type="caution">
    <text evidence="3">The sequence shown here is derived from an EMBL/GenBank/DDBJ whole genome shotgun (WGS) entry which is preliminary data.</text>
</comment>
<dbReference type="Proteomes" id="UP001501710">
    <property type="component" value="Unassembled WGS sequence"/>
</dbReference>
<dbReference type="RefSeq" id="WP_344898869.1">
    <property type="nucleotide sequence ID" value="NZ_BAABAS010000011.1"/>
</dbReference>
<keyword evidence="2" id="KW-1133">Transmembrane helix</keyword>
<evidence type="ECO:0000256" key="1">
    <source>
        <dbReference type="SAM" id="MobiDB-lite"/>
    </source>
</evidence>
<reference evidence="4" key="1">
    <citation type="journal article" date="2019" name="Int. J. Syst. Evol. Microbiol.">
        <title>The Global Catalogue of Microorganisms (GCM) 10K type strain sequencing project: providing services to taxonomists for standard genome sequencing and annotation.</title>
        <authorList>
            <consortium name="The Broad Institute Genomics Platform"/>
            <consortium name="The Broad Institute Genome Sequencing Center for Infectious Disease"/>
            <person name="Wu L."/>
            <person name="Ma J."/>
        </authorList>
    </citation>
    <scope>NUCLEOTIDE SEQUENCE [LARGE SCALE GENOMIC DNA]</scope>
    <source>
        <strain evidence="4">JCM 17440</strain>
    </source>
</reference>
<name>A0ABP8C6X6_9ACTN</name>
<protein>
    <submittedName>
        <fullName evidence="3">Uncharacterized protein</fullName>
    </submittedName>
</protein>
<organism evidence="3 4">
    <name type="scientific">Actinomadura meridiana</name>
    <dbReference type="NCBI Taxonomy" id="559626"/>
    <lineage>
        <taxon>Bacteria</taxon>
        <taxon>Bacillati</taxon>
        <taxon>Actinomycetota</taxon>
        <taxon>Actinomycetes</taxon>
        <taxon>Streptosporangiales</taxon>
        <taxon>Thermomonosporaceae</taxon>
        <taxon>Actinomadura</taxon>
    </lineage>
</organism>
<gene>
    <name evidence="3" type="ORF">GCM10022254_40510</name>
</gene>
<evidence type="ECO:0000256" key="2">
    <source>
        <dbReference type="SAM" id="Phobius"/>
    </source>
</evidence>
<keyword evidence="2" id="KW-0472">Membrane</keyword>
<keyword evidence="2" id="KW-0812">Transmembrane</keyword>
<evidence type="ECO:0000313" key="3">
    <source>
        <dbReference type="EMBL" id="GAA4234793.1"/>
    </source>
</evidence>
<dbReference type="EMBL" id="BAABAS010000011">
    <property type="protein sequence ID" value="GAA4234793.1"/>
    <property type="molecule type" value="Genomic_DNA"/>
</dbReference>
<keyword evidence="4" id="KW-1185">Reference proteome</keyword>
<evidence type="ECO:0000313" key="4">
    <source>
        <dbReference type="Proteomes" id="UP001501710"/>
    </source>
</evidence>
<proteinExistence type="predicted"/>